<evidence type="ECO:0000259" key="1">
    <source>
        <dbReference type="Pfam" id="PF20680"/>
    </source>
</evidence>
<dbReference type="InterPro" id="IPR049202">
    <property type="entry name" value="DUF6817"/>
</dbReference>
<protein>
    <recommendedName>
        <fullName evidence="1">DUF6817 domain-containing protein</fullName>
    </recommendedName>
</protein>
<dbReference type="RefSeq" id="WP_167476878.1">
    <property type="nucleotide sequence ID" value="NZ_CP046172.1"/>
</dbReference>
<proteinExistence type="predicted"/>
<evidence type="ECO:0000313" key="2">
    <source>
        <dbReference type="EMBL" id="QIS14472.1"/>
    </source>
</evidence>
<sequence>MSEFGAGDSVRVRAERFLKECGAEDIPHPGGTLLAHLGRVADVLAGWGATSDIQLAGLCHAVYGTDGFDRWLLDPADRHRMVELIGERAEALVYLYGSCDRATVYPRLTATPVLFRDRFTGREFEPDDAELRAFLELTAANELDVMAHNAELAAKHGAALFGLFEQTRNYLSPRAWSACRAQLGSAAS</sequence>
<dbReference type="EMBL" id="CP046172">
    <property type="protein sequence ID" value="QIS14472.1"/>
    <property type="molecule type" value="Genomic_DNA"/>
</dbReference>
<dbReference type="KEGG" id="nah:F5544_33180"/>
<name>A0A6G9YMQ2_9NOCA</name>
<feature type="domain" description="DUF6817" evidence="1">
    <location>
        <begin position="17"/>
        <end position="101"/>
    </location>
</feature>
<dbReference type="AlphaFoldDB" id="A0A6G9YMQ2"/>
<accession>A0A6G9YMQ2</accession>
<evidence type="ECO:0000313" key="3">
    <source>
        <dbReference type="Proteomes" id="UP000503540"/>
    </source>
</evidence>
<organism evidence="2 3">
    <name type="scientific">Nocardia arthritidis</name>
    <dbReference type="NCBI Taxonomy" id="228602"/>
    <lineage>
        <taxon>Bacteria</taxon>
        <taxon>Bacillati</taxon>
        <taxon>Actinomycetota</taxon>
        <taxon>Actinomycetes</taxon>
        <taxon>Mycobacteriales</taxon>
        <taxon>Nocardiaceae</taxon>
        <taxon>Nocardia</taxon>
    </lineage>
</organism>
<dbReference type="Proteomes" id="UP000503540">
    <property type="component" value="Chromosome"/>
</dbReference>
<reference evidence="2 3" key="1">
    <citation type="journal article" date="2019" name="ACS Chem. Biol.">
        <title>Identification and Mobilization of a Cryptic Antibiotic Biosynthesis Gene Locus from a Human-Pathogenic Nocardia Isolate.</title>
        <authorList>
            <person name="Herisse M."/>
            <person name="Ishida K."/>
            <person name="Porter J.L."/>
            <person name="Howden B."/>
            <person name="Hertweck C."/>
            <person name="Stinear T.P."/>
            <person name="Pidot S.J."/>
        </authorList>
    </citation>
    <scope>NUCLEOTIDE SEQUENCE [LARGE SCALE GENOMIC DNA]</scope>
    <source>
        <strain evidence="2 3">AUSMDU00012717</strain>
    </source>
</reference>
<dbReference type="Pfam" id="PF20680">
    <property type="entry name" value="DUF6817"/>
    <property type="match status" value="1"/>
</dbReference>
<keyword evidence="3" id="KW-1185">Reference proteome</keyword>
<gene>
    <name evidence="2" type="ORF">F5544_33180</name>
</gene>